<dbReference type="Gene3D" id="3.40.50.1000">
    <property type="entry name" value="HAD superfamily/HAD-like"/>
    <property type="match status" value="1"/>
</dbReference>
<proteinExistence type="predicted"/>
<dbReference type="PANTHER" id="PTHR43198:SF2">
    <property type="entry name" value="SI:CH1073-67J19.1-RELATED"/>
    <property type="match status" value="1"/>
</dbReference>
<dbReference type="SUPFAM" id="SSF56784">
    <property type="entry name" value="HAD-like"/>
    <property type="match status" value="1"/>
</dbReference>
<organism evidence="2 3">
    <name type="scientific">Klebsormidium nitens</name>
    <name type="common">Green alga</name>
    <name type="synonym">Ulothrix nitens</name>
    <dbReference type="NCBI Taxonomy" id="105231"/>
    <lineage>
        <taxon>Eukaryota</taxon>
        <taxon>Viridiplantae</taxon>
        <taxon>Streptophyta</taxon>
        <taxon>Klebsormidiophyceae</taxon>
        <taxon>Klebsormidiales</taxon>
        <taxon>Klebsormidiaceae</taxon>
        <taxon>Klebsormidium</taxon>
    </lineage>
</organism>
<dbReference type="Proteomes" id="UP000054558">
    <property type="component" value="Unassembled WGS sequence"/>
</dbReference>
<dbReference type="STRING" id="105231.A0A0U9HI46"/>
<feature type="region of interest" description="Disordered" evidence="1">
    <location>
        <begin position="383"/>
        <end position="411"/>
    </location>
</feature>
<dbReference type="GO" id="GO:0005829">
    <property type="term" value="C:cytosol"/>
    <property type="evidence" value="ECO:0000318"/>
    <property type="project" value="GO_Central"/>
</dbReference>
<dbReference type="OrthoDB" id="10255128at2759"/>
<dbReference type="EMBL" id="DF236950">
    <property type="protein sequence ID" value="GAQ77630.1"/>
    <property type="molecule type" value="Genomic_DNA"/>
</dbReference>
<keyword evidence="3" id="KW-1185">Reference proteome</keyword>
<dbReference type="AlphaFoldDB" id="A0A0U9HI46"/>
<dbReference type="OMA" id="VISFNWS"/>
<sequence length="411" mass="44178">MGSPLAASLIRSRVVGSCRWQWNLSSKPGKAHASPARSAVLPPSIRPVPRRPHRPLSFSRINRERGLDRPVTAGYQASLTRTTAGATTISGRTAPLAPMGSPRGSCVSRLVVDFDSTCTQRDTTALYGELAAEEAEARNDLERGAAIRQAWKEAGLAYMEQYDKAMALALQEAPQRREAFDLPALRRFLAAMSVMEQASMDDLVRNKLLAGVSRPAIADAVRAGRVPLQEGCLRVLHRCAHDKIAVSVLSVNPSRELLSAALHLDAWPAVTPPPEILSNELEQQGEVSTGALSGGIHTPLHKEACFERLASAAAPPGASPPSARKPAESQGLTVYVGDSVTDLLPLVSADLGVLLGCSASAERVCRAFGVTLQAVPEFLAQHQDRPVESRRGTGRLLQAQSWSRRRQGRRP</sequence>
<protein>
    <submittedName>
        <fullName evidence="2">Uncharacterized protein</fullName>
    </submittedName>
</protein>
<dbReference type="InterPro" id="IPR023214">
    <property type="entry name" value="HAD_sf"/>
</dbReference>
<evidence type="ECO:0000313" key="3">
    <source>
        <dbReference type="Proteomes" id="UP000054558"/>
    </source>
</evidence>
<reference evidence="2 3" key="1">
    <citation type="journal article" date="2014" name="Nat. Commun.">
        <title>Klebsormidium flaccidum genome reveals primary factors for plant terrestrial adaptation.</title>
        <authorList>
            <person name="Hori K."/>
            <person name="Maruyama F."/>
            <person name="Fujisawa T."/>
            <person name="Togashi T."/>
            <person name="Yamamoto N."/>
            <person name="Seo M."/>
            <person name="Sato S."/>
            <person name="Yamada T."/>
            <person name="Mori H."/>
            <person name="Tajima N."/>
            <person name="Moriyama T."/>
            <person name="Ikeuchi M."/>
            <person name="Watanabe M."/>
            <person name="Wada H."/>
            <person name="Kobayashi K."/>
            <person name="Saito M."/>
            <person name="Masuda T."/>
            <person name="Sasaki-Sekimoto Y."/>
            <person name="Mashiguchi K."/>
            <person name="Awai K."/>
            <person name="Shimojima M."/>
            <person name="Masuda S."/>
            <person name="Iwai M."/>
            <person name="Nobusawa T."/>
            <person name="Narise T."/>
            <person name="Kondo S."/>
            <person name="Saito H."/>
            <person name="Sato R."/>
            <person name="Murakawa M."/>
            <person name="Ihara Y."/>
            <person name="Oshima-Yamada Y."/>
            <person name="Ohtaka K."/>
            <person name="Satoh M."/>
            <person name="Sonobe K."/>
            <person name="Ishii M."/>
            <person name="Ohtani R."/>
            <person name="Kanamori-Sato M."/>
            <person name="Honoki R."/>
            <person name="Miyazaki D."/>
            <person name="Mochizuki H."/>
            <person name="Umetsu J."/>
            <person name="Higashi K."/>
            <person name="Shibata D."/>
            <person name="Kamiya Y."/>
            <person name="Sato N."/>
            <person name="Nakamura Y."/>
            <person name="Tabata S."/>
            <person name="Ida S."/>
            <person name="Kurokawa K."/>
            <person name="Ohta H."/>
        </authorList>
    </citation>
    <scope>NUCLEOTIDE SEQUENCE [LARGE SCALE GENOMIC DNA]</scope>
    <source>
        <strain evidence="2 3">NIES-2285</strain>
    </source>
</reference>
<dbReference type="InterPro" id="IPR036412">
    <property type="entry name" value="HAD-like_sf"/>
</dbReference>
<evidence type="ECO:0000313" key="2">
    <source>
        <dbReference type="EMBL" id="GAQ77630.1"/>
    </source>
</evidence>
<gene>
    <name evidence="2" type="ORF">KFL_000010785</name>
</gene>
<name>A0A0U9HI46_KLENI</name>
<dbReference type="InterPro" id="IPR050967">
    <property type="entry name" value="Thiamine_Salvage_TenA"/>
</dbReference>
<evidence type="ECO:0000256" key="1">
    <source>
        <dbReference type="SAM" id="MobiDB-lite"/>
    </source>
</evidence>
<accession>A0A0U9HI46</accession>
<dbReference type="PANTHER" id="PTHR43198">
    <property type="entry name" value="BIFUNCTIONAL TH2 PROTEIN"/>
    <property type="match status" value="1"/>
</dbReference>